<sequence>MIRLGASQMLLTNRDVTRTLKSDHPRRPPTFLYTKGRYPPITSDAPLSSPAPHLSTRRTTISPAMPSSSSSVITPDEVGPLDWSASSDSESTPSVILRHNRVVPTDGTQDSSNYVGGTGSLRQVISLETVDSFPFLPPRPNEIQIYEDDPNSVYEDSEPVSDTDFYDDSDSDSSSLEGTEYSIEPQNQDVSDSGGDYDIQYEEEDDDGEEESSMDDDSEGGHASVILVESIWDPNLTVMVPHRFVAPLLQTIDLQTDFQEDTTRETDIFETPPPRENLL</sequence>
<organism evidence="2 3">
    <name type="scientific">Orbilia ellipsospora</name>
    <dbReference type="NCBI Taxonomy" id="2528407"/>
    <lineage>
        <taxon>Eukaryota</taxon>
        <taxon>Fungi</taxon>
        <taxon>Dikarya</taxon>
        <taxon>Ascomycota</taxon>
        <taxon>Pezizomycotina</taxon>
        <taxon>Orbiliomycetes</taxon>
        <taxon>Orbiliales</taxon>
        <taxon>Orbiliaceae</taxon>
        <taxon>Orbilia</taxon>
    </lineage>
</organism>
<feature type="region of interest" description="Disordered" evidence="1">
    <location>
        <begin position="132"/>
        <end position="220"/>
    </location>
</feature>
<dbReference type="EMBL" id="JAVHJO010000009">
    <property type="protein sequence ID" value="KAK6537698.1"/>
    <property type="molecule type" value="Genomic_DNA"/>
</dbReference>
<evidence type="ECO:0000256" key="1">
    <source>
        <dbReference type="SAM" id="MobiDB-lite"/>
    </source>
</evidence>
<accession>A0AAV9X6J1</accession>
<gene>
    <name evidence="2" type="ORF">TWF694_011869</name>
</gene>
<reference evidence="2 3" key="1">
    <citation type="submission" date="2019-10" db="EMBL/GenBank/DDBJ databases">
        <authorList>
            <person name="Palmer J.M."/>
        </authorList>
    </citation>
    <scope>NUCLEOTIDE SEQUENCE [LARGE SCALE GENOMIC DNA]</scope>
    <source>
        <strain evidence="2 3">TWF694</strain>
    </source>
</reference>
<feature type="compositionally biased region" description="Acidic residues" evidence="1">
    <location>
        <begin position="199"/>
        <end position="218"/>
    </location>
</feature>
<comment type="caution">
    <text evidence="2">The sequence shown here is derived from an EMBL/GenBank/DDBJ whole genome shotgun (WGS) entry which is preliminary data.</text>
</comment>
<keyword evidence="3" id="KW-1185">Reference proteome</keyword>
<evidence type="ECO:0000313" key="3">
    <source>
        <dbReference type="Proteomes" id="UP001365542"/>
    </source>
</evidence>
<name>A0AAV9X6J1_9PEZI</name>
<evidence type="ECO:0000313" key="2">
    <source>
        <dbReference type="EMBL" id="KAK6537698.1"/>
    </source>
</evidence>
<feature type="compositionally biased region" description="Acidic residues" evidence="1">
    <location>
        <begin position="145"/>
        <end position="171"/>
    </location>
</feature>
<dbReference type="Proteomes" id="UP001365542">
    <property type="component" value="Unassembled WGS sequence"/>
</dbReference>
<feature type="compositionally biased region" description="Polar residues" evidence="1">
    <location>
        <begin position="57"/>
        <end position="66"/>
    </location>
</feature>
<proteinExistence type="predicted"/>
<protein>
    <submittedName>
        <fullName evidence="2">Uncharacterized protein</fullName>
    </submittedName>
</protein>
<dbReference type="AlphaFoldDB" id="A0AAV9X6J1"/>
<feature type="region of interest" description="Disordered" evidence="1">
    <location>
        <begin position="20"/>
        <end position="92"/>
    </location>
</feature>